<dbReference type="CDD" id="cd06261">
    <property type="entry name" value="TM_PBP2"/>
    <property type="match status" value="1"/>
</dbReference>
<proteinExistence type="inferred from homology"/>
<dbReference type="GO" id="GO:0055085">
    <property type="term" value="P:transmembrane transport"/>
    <property type="evidence" value="ECO:0007669"/>
    <property type="project" value="InterPro"/>
</dbReference>
<evidence type="ECO:0000313" key="10">
    <source>
        <dbReference type="EMBL" id="MBP1040527.1"/>
    </source>
</evidence>
<feature type="transmembrane region" description="Helical" evidence="8">
    <location>
        <begin position="42"/>
        <end position="67"/>
    </location>
</feature>
<feature type="domain" description="ABC transmembrane type-1" evidence="9">
    <location>
        <begin position="38"/>
        <end position="225"/>
    </location>
</feature>
<keyword evidence="5 8" id="KW-0812">Transmembrane</keyword>
<dbReference type="GO" id="GO:0005886">
    <property type="term" value="C:plasma membrane"/>
    <property type="evidence" value="ECO:0007669"/>
    <property type="project" value="UniProtKB-SubCell"/>
</dbReference>
<evidence type="ECO:0000256" key="5">
    <source>
        <dbReference type="ARBA" id="ARBA00022692"/>
    </source>
</evidence>
<feature type="transmembrane region" description="Helical" evidence="8">
    <location>
        <begin position="136"/>
        <end position="155"/>
    </location>
</feature>
<feature type="transmembrane region" description="Helical" evidence="8">
    <location>
        <begin position="104"/>
        <end position="124"/>
    </location>
</feature>
<feature type="transmembrane region" description="Helical" evidence="8">
    <location>
        <begin position="206"/>
        <end position="225"/>
    </location>
</feature>
<comment type="similarity">
    <text evidence="8">Belongs to the binding-protein-dependent transport system permease family.</text>
</comment>
<reference evidence="10" key="1">
    <citation type="submission" date="2020-12" db="EMBL/GenBank/DDBJ databases">
        <title>Vagococcus allomyrinae sp. nov. and Enterococcus lavae sp. nov., isolated from the larvae of Allomyrina dichotoma.</title>
        <authorList>
            <person name="Lee S.D."/>
        </authorList>
    </citation>
    <scope>NUCLEOTIDE SEQUENCE</scope>
    <source>
        <strain evidence="10">BWB3-3</strain>
    </source>
</reference>
<dbReference type="InterPro" id="IPR035906">
    <property type="entry name" value="MetI-like_sf"/>
</dbReference>
<comment type="subcellular location">
    <subcellularLocation>
        <location evidence="1">Cell inner membrane</location>
        <topology evidence="1">Multi-pass membrane protein</topology>
    </subcellularLocation>
    <subcellularLocation>
        <location evidence="8">Cell membrane</location>
        <topology evidence="8">Multi-pass membrane protein</topology>
    </subcellularLocation>
</comment>
<dbReference type="PANTHER" id="PTHR43357:SF4">
    <property type="entry name" value="INNER MEMBRANE ABC TRANSPORTER PERMEASE PROTEIN YDCV"/>
    <property type="match status" value="1"/>
</dbReference>
<evidence type="ECO:0000259" key="9">
    <source>
        <dbReference type="PROSITE" id="PS50928"/>
    </source>
</evidence>
<evidence type="ECO:0000256" key="8">
    <source>
        <dbReference type="RuleBase" id="RU363032"/>
    </source>
</evidence>
<protein>
    <submittedName>
        <fullName evidence="10">ABC transporter permease subunit</fullName>
    </submittedName>
</protein>
<accession>A0A940SR87</accession>
<dbReference type="SUPFAM" id="SSF161098">
    <property type="entry name" value="MetI-like"/>
    <property type="match status" value="1"/>
</dbReference>
<evidence type="ECO:0000256" key="1">
    <source>
        <dbReference type="ARBA" id="ARBA00004429"/>
    </source>
</evidence>
<keyword evidence="6 8" id="KW-1133">Transmembrane helix</keyword>
<evidence type="ECO:0000256" key="4">
    <source>
        <dbReference type="ARBA" id="ARBA00022519"/>
    </source>
</evidence>
<keyword evidence="3" id="KW-1003">Cell membrane</keyword>
<dbReference type="EMBL" id="JAEEGA010000003">
    <property type="protein sequence ID" value="MBP1040527.1"/>
    <property type="molecule type" value="Genomic_DNA"/>
</dbReference>
<dbReference type="Gene3D" id="1.10.3720.10">
    <property type="entry name" value="MetI-like"/>
    <property type="match status" value="1"/>
</dbReference>
<dbReference type="InterPro" id="IPR000515">
    <property type="entry name" value="MetI-like"/>
</dbReference>
<dbReference type="Proteomes" id="UP000674938">
    <property type="component" value="Unassembled WGS sequence"/>
</dbReference>
<evidence type="ECO:0000313" key="11">
    <source>
        <dbReference type="Proteomes" id="UP000674938"/>
    </source>
</evidence>
<evidence type="ECO:0000256" key="2">
    <source>
        <dbReference type="ARBA" id="ARBA00022448"/>
    </source>
</evidence>
<keyword evidence="7 8" id="KW-0472">Membrane</keyword>
<gene>
    <name evidence="10" type="ORF">I6N95_05890</name>
</gene>
<dbReference type="PROSITE" id="PS50928">
    <property type="entry name" value="ABC_TM1"/>
    <property type="match status" value="1"/>
</dbReference>
<organism evidence="10 11">
    <name type="scientific">Vagococcus allomyrinae</name>
    <dbReference type="NCBI Taxonomy" id="2794353"/>
    <lineage>
        <taxon>Bacteria</taxon>
        <taxon>Bacillati</taxon>
        <taxon>Bacillota</taxon>
        <taxon>Bacilli</taxon>
        <taxon>Lactobacillales</taxon>
        <taxon>Enterococcaceae</taxon>
        <taxon>Vagococcus</taxon>
    </lineage>
</organism>
<evidence type="ECO:0000256" key="3">
    <source>
        <dbReference type="ARBA" id="ARBA00022475"/>
    </source>
</evidence>
<dbReference type="Pfam" id="PF00528">
    <property type="entry name" value="BPD_transp_1"/>
    <property type="match status" value="1"/>
</dbReference>
<evidence type="ECO:0000256" key="7">
    <source>
        <dbReference type="ARBA" id="ARBA00023136"/>
    </source>
</evidence>
<name>A0A940SR87_9ENTE</name>
<evidence type="ECO:0000256" key="6">
    <source>
        <dbReference type="ARBA" id="ARBA00022989"/>
    </source>
</evidence>
<comment type="caution">
    <text evidence="10">The sequence shown here is derived from an EMBL/GenBank/DDBJ whole genome shotgun (WGS) entry which is preliminary data.</text>
</comment>
<keyword evidence="4" id="KW-0997">Cell inner membrane</keyword>
<feature type="transmembrane region" description="Helical" evidence="8">
    <location>
        <begin position="161"/>
        <end position="185"/>
    </location>
</feature>
<sequence length="264" mass="29494">MTAVYAFSREWGKTILPKGWTVHWFQTLFQDPAFAQAVLRSLLLALTVLVMVLMVMIPSVLVIILHFPKLDAYMRGMSLMPYAIPGVILVTALLKTYAKLGLSMLIVLGGALFIGALPIMYLGIRNSLLAINTKGLIEAGQTLGASPFTIVKFVILPNIRIGVVLSSVMIFSGLFGEYVLTNLLLGGRFETLRIYMLRRMNENGHLASAVMVFYFMCIMLIGLLINHLSHRQRQGMSFQKKGRPQAQEQSISSTIKEEVVEWRI</sequence>
<keyword evidence="11" id="KW-1185">Reference proteome</keyword>
<dbReference type="PANTHER" id="PTHR43357">
    <property type="entry name" value="INNER MEMBRANE ABC TRANSPORTER PERMEASE PROTEIN YDCV"/>
    <property type="match status" value="1"/>
</dbReference>
<dbReference type="AlphaFoldDB" id="A0A940SR87"/>
<feature type="transmembrane region" description="Helical" evidence="8">
    <location>
        <begin position="79"/>
        <end position="98"/>
    </location>
</feature>
<keyword evidence="2 8" id="KW-0813">Transport</keyword>